<dbReference type="Proteomes" id="UP000299102">
    <property type="component" value="Unassembled WGS sequence"/>
</dbReference>
<name>A0A4C1Z6N9_EUMVA</name>
<accession>A0A4C1Z6N9</accession>
<evidence type="ECO:0000313" key="3">
    <source>
        <dbReference type="Proteomes" id="UP000299102"/>
    </source>
</evidence>
<gene>
    <name evidence="2" type="ORF">EVAR_60210_1</name>
</gene>
<feature type="compositionally biased region" description="Basic and acidic residues" evidence="1">
    <location>
        <begin position="26"/>
        <end position="35"/>
    </location>
</feature>
<evidence type="ECO:0000256" key="1">
    <source>
        <dbReference type="SAM" id="MobiDB-lite"/>
    </source>
</evidence>
<proteinExistence type="predicted"/>
<dbReference type="EMBL" id="BGZK01001668">
    <property type="protein sequence ID" value="GBP84266.1"/>
    <property type="molecule type" value="Genomic_DNA"/>
</dbReference>
<sequence length="146" mass="16373">MCRRWADAAADEVLKDHTSSKKCGRERRASRDRVPHPGRCLAQHFASCRGSRGLVPRVAGHKPTSQNSDVATPRTDHSKDKPFYDLFCLTSSSTAPVRYLFNYNRMARWIRKRTSMTNSGQLPAGGRDDVRRSARAACAPRSGRAR</sequence>
<feature type="region of interest" description="Disordered" evidence="1">
    <location>
        <begin position="52"/>
        <end position="76"/>
    </location>
</feature>
<keyword evidence="3" id="KW-1185">Reference proteome</keyword>
<dbReference type="AlphaFoldDB" id="A0A4C1Z6N9"/>
<protein>
    <submittedName>
        <fullName evidence="2">Uncharacterized protein</fullName>
    </submittedName>
</protein>
<feature type="region of interest" description="Disordered" evidence="1">
    <location>
        <begin position="117"/>
        <end position="146"/>
    </location>
</feature>
<evidence type="ECO:0000313" key="2">
    <source>
        <dbReference type="EMBL" id="GBP84266.1"/>
    </source>
</evidence>
<comment type="caution">
    <text evidence="2">The sequence shown here is derived from an EMBL/GenBank/DDBJ whole genome shotgun (WGS) entry which is preliminary data.</text>
</comment>
<organism evidence="2 3">
    <name type="scientific">Eumeta variegata</name>
    <name type="common">Bagworm moth</name>
    <name type="synonym">Eumeta japonica</name>
    <dbReference type="NCBI Taxonomy" id="151549"/>
    <lineage>
        <taxon>Eukaryota</taxon>
        <taxon>Metazoa</taxon>
        <taxon>Ecdysozoa</taxon>
        <taxon>Arthropoda</taxon>
        <taxon>Hexapoda</taxon>
        <taxon>Insecta</taxon>
        <taxon>Pterygota</taxon>
        <taxon>Neoptera</taxon>
        <taxon>Endopterygota</taxon>
        <taxon>Lepidoptera</taxon>
        <taxon>Glossata</taxon>
        <taxon>Ditrysia</taxon>
        <taxon>Tineoidea</taxon>
        <taxon>Psychidae</taxon>
        <taxon>Oiketicinae</taxon>
        <taxon>Eumeta</taxon>
    </lineage>
</organism>
<reference evidence="2 3" key="1">
    <citation type="journal article" date="2019" name="Commun. Biol.">
        <title>The bagworm genome reveals a unique fibroin gene that provides high tensile strength.</title>
        <authorList>
            <person name="Kono N."/>
            <person name="Nakamura H."/>
            <person name="Ohtoshi R."/>
            <person name="Tomita M."/>
            <person name="Numata K."/>
            <person name="Arakawa K."/>
        </authorList>
    </citation>
    <scope>NUCLEOTIDE SEQUENCE [LARGE SCALE GENOMIC DNA]</scope>
</reference>
<feature type="compositionally biased region" description="Low complexity" evidence="1">
    <location>
        <begin position="135"/>
        <end position="146"/>
    </location>
</feature>
<feature type="region of interest" description="Disordered" evidence="1">
    <location>
        <begin position="16"/>
        <end position="37"/>
    </location>
</feature>